<evidence type="ECO:0000313" key="4">
    <source>
        <dbReference type="EMBL" id="CAH3180125.1"/>
    </source>
</evidence>
<evidence type="ECO:0000256" key="2">
    <source>
        <dbReference type="SAM" id="SignalP"/>
    </source>
</evidence>
<dbReference type="Proteomes" id="UP001159427">
    <property type="component" value="Unassembled WGS sequence"/>
</dbReference>
<gene>
    <name evidence="4" type="ORF">PEVE_00012758</name>
</gene>
<proteinExistence type="predicted"/>
<keyword evidence="1" id="KW-1133">Transmembrane helix</keyword>
<protein>
    <recommendedName>
        <fullName evidence="3">Thioredoxin domain-containing protein</fullName>
    </recommendedName>
</protein>
<dbReference type="PANTHER" id="PTHR14684">
    <property type="entry name" value="THIOREDOXIN DOMAIN-CONTAINING PROTEIN 15"/>
    <property type="match status" value="1"/>
</dbReference>
<dbReference type="PROSITE" id="PS51352">
    <property type="entry name" value="THIOREDOXIN_2"/>
    <property type="match status" value="1"/>
</dbReference>
<evidence type="ECO:0000256" key="1">
    <source>
        <dbReference type="SAM" id="Phobius"/>
    </source>
</evidence>
<evidence type="ECO:0000259" key="3">
    <source>
        <dbReference type="PROSITE" id="PS51352"/>
    </source>
</evidence>
<evidence type="ECO:0000313" key="5">
    <source>
        <dbReference type="Proteomes" id="UP001159427"/>
    </source>
</evidence>
<feature type="chain" id="PRO_5046296996" description="Thioredoxin domain-containing protein" evidence="2">
    <location>
        <begin position="24"/>
        <end position="307"/>
    </location>
</feature>
<comment type="caution">
    <text evidence="4">The sequence shown here is derived from an EMBL/GenBank/DDBJ whole genome shotgun (WGS) entry which is preliminary data.</text>
</comment>
<name>A0ABN8RL42_9CNID</name>
<feature type="domain" description="Thioredoxin" evidence="3">
    <location>
        <begin position="96"/>
        <end position="231"/>
    </location>
</feature>
<dbReference type="InterPro" id="IPR013766">
    <property type="entry name" value="Thioredoxin_domain"/>
</dbReference>
<keyword evidence="1" id="KW-0812">Transmembrane</keyword>
<dbReference type="Gene3D" id="3.40.30.10">
    <property type="entry name" value="Glutaredoxin"/>
    <property type="match status" value="1"/>
</dbReference>
<reference evidence="4 5" key="1">
    <citation type="submission" date="2022-05" db="EMBL/GenBank/DDBJ databases">
        <authorList>
            <consortium name="Genoscope - CEA"/>
            <person name="William W."/>
        </authorList>
    </citation>
    <scope>NUCLEOTIDE SEQUENCE [LARGE SCALE GENOMIC DNA]</scope>
</reference>
<keyword evidence="2" id="KW-0732">Signal</keyword>
<keyword evidence="1" id="KW-0472">Membrane</keyword>
<dbReference type="Pfam" id="PF00085">
    <property type="entry name" value="Thioredoxin"/>
    <property type="match status" value="1"/>
</dbReference>
<dbReference type="InterPro" id="IPR042418">
    <property type="entry name" value="TXNDC15"/>
</dbReference>
<dbReference type="EMBL" id="CALNXI010001942">
    <property type="protein sequence ID" value="CAH3180125.1"/>
    <property type="molecule type" value="Genomic_DNA"/>
</dbReference>
<feature type="transmembrane region" description="Helical" evidence="1">
    <location>
        <begin position="259"/>
        <end position="277"/>
    </location>
</feature>
<accession>A0ABN8RL42</accession>
<dbReference type="PANTHER" id="PTHR14684:SF2">
    <property type="entry name" value="THIOREDOXIN DOMAIN-CONTAINING PROTEIN 15"/>
    <property type="match status" value="1"/>
</dbReference>
<dbReference type="InterPro" id="IPR036249">
    <property type="entry name" value="Thioredoxin-like_sf"/>
</dbReference>
<sequence>MAGKLSSVLRLYCILFAIPVCYAAEDSGILPESDVIKGTEVEESSGPMDINDTMLEEAIQTMNKTTIVDVNNGTISEENSLQFENASEVVNTTNSTSASSELPKYFCKGRNNSLGNGSVEQRVIIVKADELMQWINTTEDNETDTCAVVLFYTEYCPFCAKLAPLYNALGRVYNNLPVLAVDAYKQHSLNTRFGIVAVPTILLFHTGKPVLKFNSSVSLDDMRNFIKNNTGVEGNFTVQISEEDYLGPLKNKPVDETDFYLLLSVLFLFTFGVVMFGKSSYRQLLLDRIQAINWQRFFHWFTREKQE</sequence>
<keyword evidence="5" id="KW-1185">Reference proteome</keyword>
<feature type="signal peptide" evidence="2">
    <location>
        <begin position="1"/>
        <end position="23"/>
    </location>
</feature>
<dbReference type="SUPFAM" id="SSF52833">
    <property type="entry name" value="Thioredoxin-like"/>
    <property type="match status" value="1"/>
</dbReference>
<organism evidence="4 5">
    <name type="scientific">Porites evermanni</name>
    <dbReference type="NCBI Taxonomy" id="104178"/>
    <lineage>
        <taxon>Eukaryota</taxon>
        <taxon>Metazoa</taxon>
        <taxon>Cnidaria</taxon>
        <taxon>Anthozoa</taxon>
        <taxon>Hexacorallia</taxon>
        <taxon>Scleractinia</taxon>
        <taxon>Fungiina</taxon>
        <taxon>Poritidae</taxon>
        <taxon>Porites</taxon>
    </lineage>
</organism>